<dbReference type="AlphaFoldDB" id="A0A6B1DWC9"/>
<dbReference type="CDD" id="cd06261">
    <property type="entry name" value="TM_PBP2"/>
    <property type="match status" value="1"/>
</dbReference>
<evidence type="ECO:0000259" key="8">
    <source>
        <dbReference type="PROSITE" id="PS50928"/>
    </source>
</evidence>
<dbReference type="InterPro" id="IPR035906">
    <property type="entry name" value="MetI-like_sf"/>
</dbReference>
<dbReference type="PANTHER" id="PTHR43744:SF12">
    <property type="entry name" value="ABC TRANSPORTER PERMEASE PROTEIN MG189-RELATED"/>
    <property type="match status" value="1"/>
</dbReference>
<dbReference type="GO" id="GO:0005886">
    <property type="term" value="C:plasma membrane"/>
    <property type="evidence" value="ECO:0007669"/>
    <property type="project" value="UniProtKB-SubCell"/>
</dbReference>
<proteinExistence type="inferred from homology"/>
<keyword evidence="2 7" id="KW-0813">Transport</keyword>
<protein>
    <submittedName>
        <fullName evidence="9">Carbohydrate ABC transporter permease</fullName>
    </submittedName>
</protein>
<dbReference type="InterPro" id="IPR000515">
    <property type="entry name" value="MetI-like"/>
</dbReference>
<evidence type="ECO:0000256" key="6">
    <source>
        <dbReference type="ARBA" id="ARBA00023136"/>
    </source>
</evidence>
<reference evidence="9" key="1">
    <citation type="submission" date="2019-09" db="EMBL/GenBank/DDBJ databases">
        <title>Characterisation of the sponge microbiome using genome-centric metagenomics.</title>
        <authorList>
            <person name="Engelberts J.P."/>
            <person name="Robbins S.J."/>
            <person name="De Goeij J.M."/>
            <person name="Aranda M."/>
            <person name="Bell S.C."/>
            <person name="Webster N.S."/>
        </authorList>
    </citation>
    <scope>NUCLEOTIDE SEQUENCE</scope>
    <source>
        <strain evidence="9">SB0662_bin_9</strain>
    </source>
</reference>
<dbReference type="Pfam" id="PF00528">
    <property type="entry name" value="BPD_transp_1"/>
    <property type="match status" value="1"/>
</dbReference>
<keyword evidence="6 7" id="KW-0472">Membrane</keyword>
<evidence type="ECO:0000256" key="4">
    <source>
        <dbReference type="ARBA" id="ARBA00022692"/>
    </source>
</evidence>
<comment type="subcellular location">
    <subcellularLocation>
        <location evidence="1 7">Cell membrane</location>
        <topology evidence="1 7">Multi-pass membrane protein</topology>
    </subcellularLocation>
</comment>
<comment type="caution">
    <text evidence="9">The sequence shown here is derived from an EMBL/GenBank/DDBJ whole genome shotgun (WGS) entry which is preliminary data.</text>
</comment>
<feature type="transmembrane region" description="Helical" evidence="7">
    <location>
        <begin position="254"/>
        <end position="274"/>
    </location>
</feature>
<dbReference type="EMBL" id="VXPY01000094">
    <property type="protein sequence ID" value="MYD91287.1"/>
    <property type="molecule type" value="Genomic_DNA"/>
</dbReference>
<gene>
    <name evidence="9" type="ORF">F4Y08_13275</name>
</gene>
<evidence type="ECO:0000256" key="3">
    <source>
        <dbReference type="ARBA" id="ARBA00022475"/>
    </source>
</evidence>
<evidence type="ECO:0000256" key="1">
    <source>
        <dbReference type="ARBA" id="ARBA00004651"/>
    </source>
</evidence>
<feature type="transmembrane region" description="Helical" evidence="7">
    <location>
        <begin position="23"/>
        <end position="44"/>
    </location>
</feature>
<dbReference type="SUPFAM" id="SSF161098">
    <property type="entry name" value="MetI-like"/>
    <property type="match status" value="1"/>
</dbReference>
<keyword evidence="3" id="KW-1003">Cell membrane</keyword>
<keyword evidence="5 7" id="KW-1133">Transmembrane helix</keyword>
<feature type="transmembrane region" description="Helical" evidence="7">
    <location>
        <begin position="123"/>
        <end position="148"/>
    </location>
</feature>
<comment type="similarity">
    <text evidence="7">Belongs to the binding-protein-dependent transport system permease family.</text>
</comment>
<organism evidence="9">
    <name type="scientific">Caldilineaceae bacterium SB0662_bin_9</name>
    <dbReference type="NCBI Taxonomy" id="2605258"/>
    <lineage>
        <taxon>Bacteria</taxon>
        <taxon>Bacillati</taxon>
        <taxon>Chloroflexota</taxon>
        <taxon>Caldilineae</taxon>
        <taxon>Caldilineales</taxon>
        <taxon>Caldilineaceae</taxon>
    </lineage>
</organism>
<feature type="transmembrane region" description="Helical" evidence="7">
    <location>
        <begin position="154"/>
        <end position="171"/>
    </location>
</feature>
<evidence type="ECO:0000313" key="9">
    <source>
        <dbReference type="EMBL" id="MYD91287.1"/>
    </source>
</evidence>
<accession>A0A6B1DWC9</accession>
<feature type="transmembrane region" description="Helical" evidence="7">
    <location>
        <begin position="204"/>
        <end position="221"/>
    </location>
</feature>
<name>A0A6B1DWC9_9CHLR</name>
<dbReference type="GO" id="GO:0055085">
    <property type="term" value="P:transmembrane transport"/>
    <property type="evidence" value="ECO:0007669"/>
    <property type="project" value="InterPro"/>
</dbReference>
<sequence>MASPHPAAAAQGQATPRVGVASILTYTVLFLGVLLTGAPFVYMISGSFKFDADIFALPLTWWPLEPTGQNYTRLLAGEQIPYLRQFGNSAFVAVSQTVLALWVATMVGWGFAKYEFRGKRALFLALLATLTFPFQMTLVPLFLFMVRIHWIDSYLAIVVPGAVTAFGAFFMRQNMLSVPDELLDAARIDGASELGIYARLGLPLSRGALSVLAVLTFLASWNDYLWPLIVLRTTEKFTFPIGLATLVGLYKIEYGMILAGAFIATLPVVVIFIAGRKSLLTNVTLGAVKG</sequence>
<feature type="domain" description="ABC transmembrane type-1" evidence="8">
    <location>
        <begin position="86"/>
        <end position="275"/>
    </location>
</feature>
<evidence type="ECO:0000256" key="7">
    <source>
        <dbReference type="RuleBase" id="RU363032"/>
    </source>
</evidence>
<dbReference type="PROSITE" id="PS50928">
    <property type="entry name" value="ABC_TM1"/>
    <property type="match status" value="1"/>
</dbReference>
<dbReference type="Gene3D" id="1.10.3720.10">
    <property type="entry name" value="MetI-like"/>
    <property type="match status" value="1"/>
</dbReference>
<evidence type="ECO:0000256" key="2">
    <source>
        <dbReference type="ARBA" id="ARBA00022448"/>
    </source>
</evidence>
<keyword evidence="4 7" id="KW-0812">Transmembrane</keyword>
<dbReference type="PANTHER" id="PTHR43744">
    <property type="entry name" value="ABC TRANSPORTER PERMEASE PROTEIN MG189-RELATED-RELATED"/>
    <property type="match status" value="1"/>
</dbReference>
<feature type="transmembrane region" description="Helical" evidence="7">
    <location>
        <begin position="90"/>
        <end position="111"/>
    </location>
</feature>
<evidence type="ECO:0000256" key="5">
    <source>
        <dbReference type="ARBA" id="ARBA00022989"/>
    </source>
</evidence>